<evidence type="ECO:0000256" key="2">
    <source>
        <dbReference type="ARBA" id="ARBA00012528"/>
    </source>
</evidence>
<dbReference type="PROSITE" id="PS50887">
    <property type="entry name" value="GGDEF"/>
    <property type="match status" value="1"/>
</dbReference>
<dbReference type="FunFam" id="3.30.70.270:FF:000001">
    <property type="entry name" value="Diguanylate cyclase domain protein"/>
    <property type="match status" value="1"/>
</dbReference>
<dbReference type="GO" id="GO:0052621">
    <property type="term" value="F:diguanylate cyclase activity"/>
    <property type="evidence" value="ECO:0007669"/>
    <property type="project" value="UniProtKB-EC"/>
</dbReference>
<dbReference type="CDD" id="cd01949">
    <property type="entry name" value="GGDEF"/>
    <property type="match status" value="1"/>
</dbReference>
<reference evidence="7 8" key="1">
    <citation type="submission" date="2016-11" db="EMBL/GenBank/DDBJ databases">
        <title>Trade-off between light-utilization and light-protection in marine flavobacteria.</title>
        <authorList>
            <person name="Kumagai Y."/>
        </authorList>
    </citation>
    <scope>NUCLEOTIDE SEQUENCE [LARGE SCALE GENOMIC DNA]</scope>
    <source>
        <strain evidence="7 8">NBRC 107125</strain>
    </source>
</reference>
<dbReference type="NCBIfam" id="TIGR00254">
    <property type="entry name" value="GGDEF"/>
    <property type="match status" value="1"/>
</dbReference>
<accession>A0A1X9NFG4</accession>
<dbReference type="InterPro" id="IPR050469">
    <property type="entry name" value="Diguanylate_Cyclase"/>
</dbReference>
<dbReference type="CDD" id="cd02205">
    <property type="entry name" value="CBS_pair_SF"/>
    <property type="match status" value="1"/>
</dbReference>
<dbReference type="EC" id="2.7.7.65" evidence="2"/>
<keyword evidence="8" id="KW-1185">Reference proteome</keyword>
<gene>
    <name evidence="7" type="ORF">BST96_11075</name>
</gene>
<evidence type="ECO:0000256" key="4">
    <source>
        <dbReference type="PROSITE-ProRule" id="PRU00703"/>
    </source>
</evidence>
<organism evidence="7 8">
    <name type="scientific">Oceanicoccus sagamiensis</name>
    <dbReference type="NCBI Taxonomy" id="716816"/>
    <lineage>
        <taxon>Bacteria</taxon>
        <taxon>Pseudomonadati</taxon>
        <taxon>Pseudomonadota</taxon>
        <taxon>Gammaproteobacteria</taxon>
        <taxon>Cellvibrionales</taxon>
        <taxon>Spongiibacteraceae</taxon>
        <taxon>Oceanicoccus</taxon>
    </lineage>
</organism>
<evidence type="ECO:0000313" key="8">
    <source>
        <dbReference type="Proteomes" id="UP000193450"/>
    </source>
</evidence>
<name>A0A1X9NFG4_9GAMM</name>
<dbReference type="GO" id="GO:0043709">
    <property type="term" value="P:cell adhesion involved in single-species biofilm formation"/>
    <property type="evidence" value="ECO:0007669"/>
    <property type="project" value="TreeGrafter"/>
</dbReference>
<feature type="domain" description="CBS" evidence="6">
    <location>
        <begin position="7"/>
        <end position="62"/>
    </location>
</feature>
<dbReference type="GO" id="GO:0005886">
    <property type="term" value="C:plasma membrane"/>
    <property type="evidence" value="ECO:0007669"/>
    <property type="project" value="TreeGrafter"/>
</dbReference>
<dbReference type="Gene3D" id="3.10.580.10">
    <property type="entry name" value="CBS-domain"/>
    <property type="match status" value="1"/>
</dbReference>
<dbReference type="PANTHER" id="PTHR45138:SF9">
    <property type="entry name" value="DIGUANYLATE CYCLASE DGCM-RELATED"/>
    <property type="match status" value="1"/>
</dbReference>
<proteinExistence type="predicted"/>
<evidence type="ECO:0000256" key="1">
    <source>
        <dbReference type="ARBA" id="ARBA00001946"/>
    </source>
</evidence>
<evidence type="ECO:0000259" key="6">
    <source>
        <dbReference type="PROSITE" id="PS51371"/>
    </source>
</evidence>
<protein>
    <recommendedName>
        <fullName evidence="2">diguanylate cyclase</fullName>
        <ecNumber evidence="2">2.7.7.65</ecNumber>
    </recommendedName>
</protein>
<dbReference type="OrthoDB" id="9812260at2"/>
<dbReference type="AlphaFoldDB" id="A0A1X9NFG4"/>
<dbReference type="PROSITE" id="PS51371">
    <property type="entry name" value="CBS"/>
    <property type="match status" value="2"/>
</dbReference>
<evidence type="ECO:0000313" key="7">
    <source>
        <dbReference type="EMBL" id="ARN74615.1"/>
    </source>
</evidence>
<keyword evidence="4" id="KW-0129">CBS domain</keyword>
<dbReference type="STRING" id="716816.BST96_11075"/>
<dbReference type="Pfam" id="PF00571">
    <property type="entry name" value="CBS"/>
    <property type="match status" value="2"/>
</dbReference>
<feature type="domain" description="CBS" evidence="6">
    <location>
        <begin position="74"/>
        <end position="132"/>
    </location>
</feature>
<dbReference type="KEGG" id="osg:BST96_11075"/>
<dbReference type="Pfam" id="PF00990">
    <property type="entry name" value="GGDEF"/>
    <property type="match status" value="1"/>
</dbReference>
<evidence type="ECO:0000259" key="5">
    <source>
        <dbReference type="PROSITE" id="PS50887"/>
    </source>
</evidence>
<feature type="domain" description="GGDEF" evidence="5">
    <location>
        <begin position="175"/>
        <end position="307"/>
    </location>
</feature>
<dbReference type="Proteomes" id="UP000193450">
    <property type="component" value="Chromosome"/>
</dbReference>
<sequence length="307" mass="34170">MIIGELMTEIVAGVSPADRLADAVAIMCEKKCSCVLVSESGFPKGIITERDIVRIFSDTLVSQKISNATVAQVMSKDPVCVQQTTSLYDALVLARSRKLRHLLVINEHEQLVGLVTQTDMVDAYVHLIERQSQLETENHELHLLSNEDALMKIGNRRAMEVELNFTEASARRYKKGYAVALMDVDFFKKYNDYYGHQRGDNALRALADVIKESMRVSDRAYRYGGEEILLLMPETNAEDAIVASERVRAAVEAMALPHSESPFKCLTISVGVAASCDQSWQQLLELADQALYDAKNSGRNKVVVSPQ</sequence>
<dbReference type="Gene3D" id="3.30.70.270">
    <property type="match status" value="1"/>
</dbReference>
<dbReference type="InterPro" id="IPR029787">
    <property type="entry name" value="Nucleotide_cyclase"/>
</dbReference>
<dbReference type="SUPFAM" id="SSF54631">
    <property type="entry name" value="CBS-domain pair"/>
    <property type="match status" value="1"/>
</dbReference>
<dbReference type="SUPFAM" id="SSF55073">
    <property type="entry name" value="Nucleotide cyclase"/>
    <property type="match status" value="1"/>
</dbReference>
<dbReference type="PANTHER" id="PTHR45138">
    <property type="entry name" value="REGULATORY COMPONENTS OF SENSORY TRANSDUCTION SYSTEM"/>
    <property type="match status" value="1"/>
</dbReference>
<dbReference type="SMART" id="SM00267">
    <property type="entry name" value="GGDEF"/>
    <property type="match status" value="1"/>
</dbReference>
<comment type="catalytic activity">
    <reaction evidence="3">
        <text>2 GTP = 3',3'-c-di-GMP + 2 diphosphate</text>
        <dbReference type="Rhea" id="RHEA:24898"/>
        <dbReference type="ChEBI" id="CHEBI:33019"/>
        <dbReference type="ChEBI" id="CHEBI:37565"/>
        <dbReference type="ChEBI" id="CHEBI:58805"/>
        <dbReference type="EC" id="2.7.7.65"/>
    </reaction>
</comment>
<evidence type="ECO:0000256" key="3">
    <source>
        <dbReference type="ARBA" id="ARBA00034247"/>
    </source>
</evidence>
<comment type="cofactor">
    <cofactor evidence="1">
        <name>Mg(2+)</name>
        <dbReference type="ChEBI" id="CHEBI:18420"/>
    </cofactor>
</comment>
<dbReference type="InterPro" id="IPR043128">
    <property type="entry name" value="Rev_trsase/Diguanyl_cyclase"/>
</dbReference>
<dbReference type="InterPro" id="IPR000644">
    <property type="entry name" value="CBS_dom"/>
</dbReference>
<dbReference type="EMBL" id="CP019343">
    <property type="protein sequence ID" value="ARN74615.1"/>
    <property type="molecule type" value="Genomic_DNA"/>
</dbReference>
<dbReference type="GO" id="GO:1902201">
    <property type="term" value="P:negative regulation of bacterial-type flagellum-dependent cell motility"/>
    <property type="evidence" value="ECO:0007669"/>
    <property type="project" value="TreeGrafter"/>
</dbReference>
<dbReference type="InterPro" id="IPR046342">
    <property type="entry name" value="CBS_dom_sf"/>
</dbReference>
<dbReference type="SMART" id="SM00116">
    <property type="entry name" value="CBS"/>
    <property type="match status" value="2"/>
</dbReference>
<dbReference type="InterPro" id="IPR000160">
    <property type="entry name" value="GGDEF_dom"/>
</dbReference>